<name>A0A2V4V930_PAEBA</name>
<gene>
    <name evidence="2" type="ORF">DFQ00_106248</name>
</gene>
<dbReference type="EMBL" id="QJSW01000006">
    <property type="protein sequence ID" value="PYE49265.1"/>
    <property type="molecule type" value="Genomic_DNA"/>
</dbReference>
<sequence>MNNVPWGKRVIISLVVTLTLVLTIIMFDKFGEALNKSYQMLG</sequence>
<keyword evidence="1" id="KW-0472">Membrane</keyword>
<reference evidence="2 3" key="1">
    <citation type="submission" date="2018-06" db="EMBL/GenBank/DDBJ databases">
        <title>Genomic Encyclopedia of Type Strains, Phase III (KMG-III): the genomes of soil and plant-associated and newly described type strains.</title>
        <authorList>
            <person name="Whitman W."/>
        </authorList>
    </citation>
    <scope>NUCLEOTIDE SEQUENCE [LARGE SCALE GENOMIC DNA]</scope>
    <source>
        <strain evidence="2 3">CECT 7022</strain>
    </source>
</reference>
<dbReference type="AlphaFoldDB" id="A0A2V4V930"/>
<keyword evidence="1" id="KW-0812">Transmembrane</keyword>
<comment type="caution">
    <text evidence="2">The sequence shown here is derived from an EMBL/GenBank/DDBJ whole genome shotgun (WGS) entry which is preliminary data.</text>
</comment>
<organism evidence="2 3">
    <name type="scientific">Paenibacillus barcinonensis</name>
    <dbReference type="NCBI Taxonomy" id="198119"/>
    <lineage>
        <taxon>Bacteria</taxon>
        <taxon>Bacillati</taxon>
        <taxon>Bacillota</taxon>
        <taxon>Bacilli</taxon>
        <taxon>Bacillales</taxon>
        <taxon>Paenibacillaceae</taxon>
        <taxon>Paenibacillus</taxon>
    </lineage>
</organism>
<protein>
    <submittedName>
        <fullName evidence="2">Uncharacterized protein</fullName>
    </submittedName>
</protein>
<keyword evidence="1" id="KW-1133">Transmembrane helix</keyword>
<feature type="transmembrane region" description="Helical" evidence="1">
    <location>
        <begin position="6"/>
        <end position="27"/>
    </location>
</feature>
<evidence type="ECO:0000256" key="1">
    <source>
        <dbReference type="SAM" id="Phobius"/>
    </source>
</evidence>
<evidence type="ECO:0000313" key="3">
    <source>
        <dbReference type="Proteomes" id="UP000247790"/>
    </source>
</evidence>
<dbReference type="Proteomes" id="UP000247790">
    <property type="component" value="Unassembled WGS sequence"/>
</dbReference>
<proteinExistence type="predicted"/>
<accession>A0A2V4V930</accession>
<dbReference type="RefSeq" id="WP_279630404.1">
    <property type="nucleotide sequence ID" value="NZ_CP054614.1"/>
</dbReference>
<evidence type="ECO:0000313" key="2">
    <source>
        <dbReference type="EMBL" id="PYE49265.1"/>
    </source>
</evidence>